<name>A0A7V6U1S2_9HYPH</name>
<evidence type="ECO:0000256" key="1">
    <source>
        <dbReference type="SAM" id="MobiDB-lite"/>
    </source>
</evidence>
<feature type="region of interest" description="Disordered" evidence="1">
    <location>
        <begin position="81"/>
        <end position="101"/>
    </location>
</feature>
<dbReference type="EMBL" id="DUMN01000646">
    <property type="protein sequence ID" value="HHV70386.1"/>
    <property type="molecule type" value="Genomic_DNA"/>
</dbReference>
<accession>A0A7V6U1S2</accession>
<evidence type="ECO:0000313" key="3">
    <source>
        <dbReference type="EMBL" id="HHV70386.1"/>
    </source>
</evidence>
<proteinExistence type="predicted"/>
<feature type="chain" id="PRO_5030920105" evidence="2">
    <location>
        <begin position="22"/>
        <end position="101"/>
    </location>
</feature>
<gene>
    <name evidence="3" type="ORF">GXX48_22560</name>
</gene>
<keyword evidence="2" id="KW-0732">Signal</keyword>
<organism evidence="3 4">
    <name type="scientific">Brucella intermedia</name>
    <dbReference type="NCBI Taxonomy" id="94625"/>
    <lineage>
        <taxon>Bacteria</taxon>
        <taxon>Pseudomonadati</taxon>
        <taxon>Pseudomonadota</taxon>
        <taxon>Alphaproteobacteria</taxon>
        <taxon>Hyphomicrobiales</taxon>
        <taxon>Brucellaceae</taxon>
        <taxon>Brucella/Ochrobactrum group</taxon>
        <taxon>Brucella</taxon>
    </lineage>
</organism>
<dbReference type="Proteomes" id="UP000551563">
    <property type="component" value="Unassembled WGS sequence"/>
</dbReference>
<evidence type="ECO:0000313" key="4">
    <source>
        <dbReference type="Proteomes" id="UP000551563"/>
    </source>
</evidence>
<reference evidence="3 4" key="1">
    <citation type="journal article" date="2020" name="Biotechnol. Biofuels">
        <title>New insights from the biogas microbiome by comprehensive genome-resolved metagenomics of nearly 1600 species originating from multiple anaerobic digesters.</title>
        <authorList>
            <person name="Campanaro S."/>
            <person name="Treu L."/>
            <person name="Rodriguez-R L.M."/>
            <person name="Kovalovszki A."/>
            <person name="Ziels R.M."/>
            <person name="Maus I."/>
            <person name="Zhu X."/>
            <person name="Kougias P.G."/>
            <person name="Basile A."/>
            <person name="Luo G."/>
            <person name="Schluter A."/>
            <person name="Konstantinidis K.T."/>
            <person name="Angelidaki I."/>
        </authorList>
    </citation>
    <scope>NUCLEOTIDE SEQUENCE [LARGE SCALE GENOMIC DNA]</scope>
    <source>
        <strain evidence="3">AS04akNAM_66</strain>
    </source>
</reference>
<sequence>MRPFFAFVALALISYADIASAEALKDHVKTACRLVPMEGTGVSIGAARPSWAMPLSRPAGSRSQRAIVYPQAAPSPQLYRYDCSPGYMEPDPAPHNGSDGQ</sequence>
<dbReference type="AlphaFoldDB" id="A0A7V6U1S2"/>
<evidence type="ECO:0000256" key="2">
    <source>
        <dbReference type="SAM" id="SignalP"/>
    </source>
</evidence>
<protein>
    <submittedName>
        <fullName evidence="3">Uncharacterized protein</fullName>
    </submittedName>
</protein>
<comment type="caution">
    <text evidence="3">The sequence shown here is derived from an EMBL/GenBank/DDBJ whole genome shotgun (WGS) entry which is preliminary data.</text>
</comment>
<feature type="signal peptide" evidence="2">
    <location>
        <begin position="1"/>
        <end position="21"/>
    </location>
</feature>